<dbReference type="Proteomes" id="UP000537161">
    <property type="component" value="Unassembled WGS sequence"/>
</dbReference>
<name>A0A7W9ET85_9SPHN</name>
<gene>
    <name evidence="2" type="ORF">FHR21_003310</name>
</gene>
<feature type="signal peptide" evidence="1">
    <location>
        <begin position="1"/>
        <end position="19"/>
    </location>
</feature>
<keyword evidence="1" id="KW-0732">Signal</keyword>
<accession>A0A7W9ET85</accession>
<proteinExistence type="predicted"/>
<evidence type="ECO:0008006" key="4">
    <source>
        <dbReference type="Google" id="ProtNLM"/>
    </source>
</evidence>
<reference evidence="2 3" key="1">
    <citation type="submission" date="2020-08" db="EMBL/GenBank/DDBJ databases">
        <title>Genomic Encyclopedia of Type Strains, Phase IV (KMG-IV): sequencing the most valuable type-strain genomes for metagenomic binning, comparative biology and taxonomic classification.</title>
        <authorList>
            <person name="Goeker M."/>
        </authorList>
    </citation>
    <scope>NUCLEOTIDE SEQUENCE [LARGE SCALE GENOMIC DNA]</scope>
    <source>
        <strain evidence="2 3">DSM 27163</strain>
    </source>
</reference>
<dbReference type="EMBL" id="JACIJH010000013">
    <property type="protein sequence ID" value="MBB5707940.1"/>
    <property type="molecule type" value="Genomic_DNA"/>
</dbReference>
<dbReference type="RefSeq" id="WP_246427280.1">
    <property type="nucleotide sequence ID" value="NZ_JACIJH010000013.1"/>
</dbReference>
<protein>
    <recommendedName>
        <fullName evidence="4">Lipoprotein</fullName>
    </recommendedName>
</protein>
<evidence type="ECO:0000313" key="3">
    <source>
        <dbReference type="Proteomes" id="UP000537161"/>
    </source>
</evidence>
<evidence type="ECO:0000313" key="2">
    <source>
        <dbReference type="EMBL" id="MBB5707940.1"/>
    </source>
</evidence>
<comment type="caution">
    <text evidence="2">The sequence shown here is derived from an EMBL/GenBank/DDBJ whole genome shotgun (WGS) entry which is preliminary data.</text>
</comment>
<organism evidence="2 3">
    <name type="scientific">Sphingopyxis panaciterrulae</name>
    <dbReference type="NCBI Taxonomy" id="462372"/>
    <lineage>
        <taxon>Bacteria</taxon>
        <taxon>Pseudomonadati</taxon>
        <taxon>Pseudomonadota</taxon>
        <taxon>Alphaproteobacteria</taxon>
        <taxon>Sphingomonadales</taxon>
        <taxon>Sphingomonadaceae</taxon>
        <taxon>Sphingopyxis</taxon>
    </lineage>
</organism>
<feature type="chain" id="PRO_5031479446" description="Lipoprotein" evidence="1">
    <location>
        <begin position="20"/>
        <end position="134"/>
    </location>
</feature>
<evidence type="ECO:0000256" key="1">
    <source>
        <dbReference type="SAM" id="SignalP"/>
    </source>
</evidence>
<dbReference type="AlphaFoldDB" id="A0A7W9ET85"/>
<sequence>MPHFAVLSLIVPLALSACAASRSAPPEPAPLPDASSVALGQRAYADGPVIQPVQVLEDSRCPENVMCVWAGQVRLRMLWIRPGGRTQAFEAILGKRIPLADGTILLESVTPARHAGRPIKPEDYRFAFRFDGGL</sequence>
<keyword evidence="3" id="KW-1185">Reference proteome</keyword>